<dbReference type="Pfam" id="PF08327">
    <property type="entry name" value="AHSA1"/>
    <property type="match status" value="1"/>
</dbReference>
<name>A0A7L8AHH8_9FLAO</name>
<dbReference type="OrthoDB" id="9795306at2"/>
<reference evidence="3 4" key="1">
    <citation type="journal article" date="2016" name="Int. J. Syst. Evol. Microbiol.">
        <title>Polaribacter haliotis sp. nov., isolated from the gut of abalone Haliotis discus hannai.</title>
        <authorList>
            <person name="Kim Y.O."/>
            <person name="Park I.S."/>
            <person name="Park S."/>
            <person name="Nam B.H."/>
            <person name="Park J.M."/>
            <person name="Kim D.G."/>
            <person name="Yoon J.H."/>
        </authorList>
    </citation>
    <scope>NUCLEOTIDE SEQUENCE [LARGE SCALE GENOMIC DNA]</scope>
    <source>
        <strain evidence="3 4">KCTC 52418</strain>
    </source>
</reference>
<dbReference type="Proteomes" id="UP000516764">
    <property type="component" value="Chromosome"/>
</dbReference>
<dbReference type="SUPFAM" id="SSF55961">
    <property type="entry name" value="Bet v1-like"/>
    <property type="match status" value="1"/>
</dbReference>
<evidence type="ECO:0000313" key="4">
    <source>
        <dbReference type="Proteomes" id="UP000516764"/>
    </source>
</evidence>
<dbReference type="Gene3D" id="3.30.530.20">
    <property type="match status" value="1"/>
</dbReference>
<dbReference type="EMBL" id="CP061813">
    <property type="protein sequence ID" value="QOD61249.1"/>
    <property type="molecule type" value="Genomic_DNA"/>
</dbReference>
<keyword evidence="4" id="KW-1185">Reference proteome</keyword>
<accession>A0A7L8AHH8</accession>
<evidence type="ECO:0000313" key="3">
    <source>
        <dbReference type="EMBL" id="QOD61249.1"/>
    </source>
</evidence>
<proteinExistence type="inferred from homology"/>
<comment type="similarity">
    <text evidence="1">Belongs to the AHA1 family.</text>
</comment>
<dbReference type="CDD" id="cd07814">
    <property type="entry name" value="SRPBCC_CalC_Aha1-like"/>
    <property type="match status" value="1"/>
</dbReference>
<dbReference type="InterPro" id="IPR013538">
    <property type="entry name" value="ASHA1/2-like_C"/>
</dbReference>
<organism evidence="3 4">
    <name type="scientific">Polaribacter haliotis</name>
    <dbReference type="NCBI Taxonomy" id="1888915"/>
    <lineage>
        <taxon>Bacteria</taxon>
        <taxon>Pseudomonadati</taxon>
        <taxon>Bacteroidota</taxon>
        <taxon>Flavobacteriia</taxon>
        <taxon>Flavobacteriales</taxon>
        <taxon>Flavobacteriaceae</taxon>
    </lineage>
</organism>
<dbReference type="InterPro" id="IPR023393">
    <property type="entry name" value="START-like_dom_sf"/>
</dbReference>
<dbReference type="KEGG" id="phal:H9I45_02025"/>
<sequence>MENKTDFKVNKENNTITIQRKFSASRQLVWDCYTKPTFLEQWFAPKPLTAKTKTIDFSEGGYWLYAMMEPNGTEHWGRTDFIEIKPIEFYKSLDGFCDENGKINPEMPRAKWYVKFIDLNEASNVETIITYNTLKDLETVINMGMREGLASALKRLDELLTTL</sequence>
<dbReference type="AlphaFoldDB" id="A0A7L8AHH8"/>
<dbReference type="RefSeq" id="WP_088353602.1">
    <property type="nucleotide sequence ID" value="NZ_CP061813.1"/>
</dbReference>
<evidence type="ECO:0000256" key="1">
    <source>
        <dbReference type="ARBA" id="ARBA00006817"/>
    </source>
</evidence>
<evidence type="ECO:0000259" key="2">
    <source>
        <dbReference type="Pfam" id="PF08327"/>
    </source>
</evidence>
<gene>
    <name evidence="3" type="ORF">H9I45_02025</name>
</gene>
<feature type="domain" description="Activator of Hsp90 ATPase homologue 1/2-like C-terminal" evidence="2">
    <location>
        <begin position="24"/>
        <end position="160"/>
    </location>
</feature>
<protein>
    <submittedName>
        <fullName evidence="3">SRPBCC domain-containing protein</fullName>
    </submittedName>
</protein>